<dbReference type="Gramene" id="Pp3c5_23439V3.1">
    <property type="protein sequence ID" value="Pp3c5_23439V3.1"/>
    <property type="gene ID" value="Pp3c5_23439"/>
</dbReference>
<name>A0A2K1KKT3_PHYPA</name>
<dbReference type="InParanoid" id="A0A2K1KKT3"/>
<dbReference type="Proteomes" id="UP000006727">
    <property type="component" value="Chromosome 5"/>
</dbReference>
<keyword evidence="3" id="KW-1185">Reference proteome</keyword>
<accession>A0A2K1KKT3</accession>
<gene>
    <name evidence="1" type="ORF">PHYPA_008071</name>
</gene>
<evidence type="ECO:0000313" key="1">
    <source>
        <dbReference type="EMBL" id="PNR54394.1"/>
    </source>
</evidence>
<proteinExistence type="predicted"/>
<reference evidence="2" key="3">
    <citation type="submission" date="2020-12" db="UniProtKB">
        <authorList>
            <consortium name="EnsemblPlants"/>
        </authorList>
    </citation>
    <scope>IDENTIFICATION</scope>
</reference>
<protein>
    <submittedName>
        <fullName evidence="1 2">Uncharacterized protein</fullName>
    </submittedName>
</protein>
<evidence type="ECO:0000313" key="2">
    <source>
        <dbReference type="EnsemblPlants" id="Pp3c5_23439V3.1"/>
    </source>
</evidence>
<dbReference type="EnsemblPlants" id="Pp3c5_23439V3.1">
    <property type="protein sequence ID" value="Pp3c5_23439V3.1"/>
    <property type="gene ID" value="Pp3c5_23439"/>
</dbReference>
<reference evidence="1 3" key="1">
    <citation type="journal article" date="2008" name="Science">
        <title>The Physcomitrella genome reveals evolutionary insights into the conquest of land by plants.</title>
        <authorList>
            <person name="Rensing S."/>
            <person name="Lang D."/>
            <person name="Zimmer A."/>
            <person name="Terry A."/>
            <person name="Salamov A."/>
            <person name="Shapiro H."/>
            <person name="Nishiyama T."/>
            <person name="Perroud P.-F."/>
            <person name="Lindquist E."/>
            <person name="Kamisugi Y."/>
            <person name="Tanahashi T."/>
            <person name="Sakakibara K."/>
            <person name="Fujita T."/>
            <person name="Oishi K."/>
            <person name="Shin-I T."/>
            <person name="Kuroki Y."/>
            <person name="Toyoda A."/>
            <person name="Suzuki Y."/>
            <person name="Hashimoto A."/>
            <person name="Yamaguchi K."/>
            <person name="Sugano A."/>
            <person name="Kohara Y."/>
            <person name="Fujiyama A."/>
            <person name="Anterola A."/>
            <person name="Aoki S."/>
            <person name="Ashton N."/>
            <person name="Barbazuk W.B."/>
            <person name="Barker E."/>
            <person name="Bennetzen J."/>
            <person name="Bezanilla M."/>
            <person name="Blankenship R."/>
            <person name="Cho S.H."/>
            <person name="Dutcher S."/>
            <person name="Estelle M."/>
            <person name="Fawcett J.A."/>
            <person name="Gundlach H."/>
            <person name="Hanada K."/>
            <person name="Heyl A."/>
            <person name="Hicks K.A."/>
            <person name="Hugh J."/>
            <person name="Lohr M."/>
            <person name="Mayer K."/>
            <person name="Melkozernov A."/>
            <person name="Murata T."/>
            <person name="Nelson D."/>
            <person name="Pils B."/>
            <person name="Prigge M."/>
            <person name="Reiss B."/>
            <person name="Renner T."/>
            <person name="Rombauts S."/>
            <person name="Rushton P."/>
            <person name="Sanderfoot A."/>
            <person name="Schween G."/>
            <person name="Shiu S.-H."/>
            <person name="Stueber K."/>
            <person name="Theodoulou F.L."/>
            <person name="Tu H."/>
            <person name="Van de Peer Y."/>
            <person name="Verrier P.J."/>
            <person name="Waters E."/>
            <person name="Wood A."/>
            <person name="Yang L."/>
            <person name="Cove D."/>
            <person name="Cuming A."/>
            <person name="Hasebe M."/>
            <person name="Lucas S."/>
            <person name="Mishler D.B."/>
            <person name="Reski R."/>
            <person name="Grigoriev I."/>
            <person name="Quatrano R.S."/>
            <person name="Boore J.L."/>
        </authorList>
    </citation>
    <scope>NUCLEOTIDE SEQUENCE [LARGE SCALE GENOMIC DNA]</scope>
    <source>
        <strain evidence="2 3">cv. Gransden 2004</strain>
    </source>
</reference>
<organism evidence="1">
    <name type="scientific">Physcomitrium patens</name>
    <name type="common">Spreading-leaved earth moss</name>
    <name type="synonym">Physcomitrella patens</name>
    <dbReference type="NCBI Taxonomy" id="3218"/>
    <lineage>
        <taxon>Eukaryota</taxon>
        <taxon>Viridiplantae</taxon>
        <taxon>Streptophyta</taxon>
        <taxon>Embryophyta</taxon>
        <taxon>Bryophyta</taxon>
        <taxon>Bryophytina</taxon>
        <taxon>Bryopsida</taxon>
        <taxon>Funariidae</taxon>
        <taxon>Funariales</taxon>
        <taxon>Funariaceae</taxon>
        <taxon>Physcomitrium</taxon>
    </lineage>
</organism>
<sequence length="90" mass="9769">MVIFVITRHRSNDVSLIFCVVANALLRLPTLVSSSPALASPLRLLVQVERYLYFSPSCAPIAAAPHAFHLALPRSFLLIPNSAASDLRLG</sequence>
<evidence type="ECO:0000313" key="3">
    <source>
        <dbReference type="Proteomes" id="UP000006727"/>
    </source>
</evidence>
<dbReference type="AlphaFoldDB" id="A0A2K1KKT3"/>
<reference evidence="1 3" key="2">
    <citation type="journal article" date="2018" name="Plant J.">
        <title>The Physcomitrella patens chromosome-scale assembly reveals moss genome structure and evolution.</title>
        <authorList>
            <person name="Lang D."/>
            <person name="Ullrich K.K."/>
            <person name="Murat F."/>
            <person name="Fuchs J."/>
            <person name="Jenkins J."/>
            <person name="Haas F.B."/>
            <person name="Piednoel M."/>
            <person name="Gundlach H."/>
            <person name="Van Bel M."/>
            <person name="Meyberg R."/>
            <person name="Vives C."/>
            <person name="Morata J."/>
            <person name="Symeonidi A."/>
            <person name="Hiss M."/>
            <person name="Muchero W."/>
            <person name="Kamisugi Y."/>
            <person name="Saleh O."/>
            <person name="Blanc G."/>
            <person name="Decker E.L."/>
            <person name="van Gessel N."/>
            <person name="Grimwood J."/>
            <person name="Hayes R.D."/>
            <person name="Graham S.W."/>
            <person name="Gunter L.E."/>
            <person name="McDaniel S.F."/>
            <person name="Hoernstein S.N.W."/>
            <person name="Larsson A."/>
            <person name="Li F.W."/>
            <person name="Perroud P.F."/>
            <person name="Phillips J."/>
            <person name="Ranjan P."/>
            <person name="Rokshar D.S."/>
            <person name="Rothfels C.J."/>
            <person name="Schneider L."/>
            <person name="Shu S."/>
            <person name="Stevenson D.W."/>
            <person name="Thummler F."/>
            <person name="Tillich M."/>
            <person name="Villarreal Aguilar J.C."/>
            <person name="Widiez T."/>
            <person name="Wong G.K."/>
            <person name="Wymore A."/>
            <person name="Zhang Y."/>
            <person name="Zimmer A.D."/>
            <person name="Quatrano R.S."/>
            <person name="Mayer K.F.X."/>
            <person name="Goodstein D."/>
            <person name="Casacuberta J.M."/>
            <person name="Vandepoele K."/>
            <person name="Reski R."/>
            <person name="Cuming A.C."/>
            <person name="Tuskan G.A."/>
            <person name="Maumus F."/>
            <person name="Salse J."/>
            <person name="Schmutz J."/>
            <person name="Rensing S.A."/>
        </authorList>
    </citation>
    <scope>NUCLEOTIDE SEQUENCE [LARGE SCALE GENOMIC DNA]</scope>
    <source>
        <strain evidence="2 3">cv. Gransden 2004</strain>
    </source>
</reference>
<dbReference type="EMBL" id="ABEU02000005">
    <property type="protein sequence ID" value="PNR54394.1"/>
    <property type="molecule type" value="Genomic_DNA"/>
</dbReference>